<feature type="compositionally biased region" description="Basic and acidic residues" evidence="1">
    <location>
        <begin position="130"/>
        <end position="143"/>
    </location>
</feature>
<dbReference type="EMBL" id="RQTK01000670">
    <property type="protein sequence ID" value="RUS76332.1"/>
    <property type="molecule type" value="Genomic_DNA"/>
</dbReference>
<proteinExistence type="predicted"/>
<evidence type="ECO:0000313" key="4">
    <source>
        <dbReference type="Proteomes" id="UP000271974"/>
    </source>
</evidence>
<keyword evidence="4" id="KW-1185">Reference proteome</keyword>
<feature type="compositionally biased region" description="Basic and acidic residues" evidence="1">
    <location>
        <begin position="107"/>
        <end position="120"/>
    </location>
</feature>
<feature type="region of interest" description="Disordered" evidence="1">
    <location>
        <begin position="464"/>
        <end position="491"/>
    </location>
</feature>
<dbReference type="PANTHER" id="PTHR16165:SF5">
    <property type="entry name" value="NXPE FAMILY MEMBER 3"/>
    <property type="match status" value="1"/>
</dbReference>
<name>A0A433T464_ELYCH</name>
<dbReference type="OrthoDB" id="8675562at2759"/>
<protein>
    <recommendedName>
        <fullName evidence="2">NXPE C-terminal domain-containing protein</fullName>
    </recommendedName>
</protein>
<dbReference type="Pfam" id="PF24536">
    <property type="entry name" value="NXPE4_C"/>
    <property type="match status" value="1"/>
</dbReference>
<sequence>MNLFLGKDLFHLDESIAKREQIYRETETTEITEPNQLHFKSYGTSELETKSENEEPAIERAGRPSNVNERGKQFDQLTASSTNDGSLRAKRENYIAEGQIDSSDTVSTKEKNAPKSKEQNTMEAQQPSQGKERNLTKNSERIIKPPKIQKAKLDGQRLRKITTEEALSKFKYNASEECINKCPKVKSDGNSLSYSSICSFTRQGKWTNVLQQAEVALTPFLDDDVYVYPYERKYLNYPDPSDSSYLPSAKLSRVVLTDCATSGKISTANCRLGGTITARLDLLDEAGRPRTLGGDEVRAWVGATHDHTGREIDSMYPRAMSPVTDLNNGSYIINVTCLWTGTSRLVVTLRYPREFLKMVVKTVRRGLSRFLGARFKNGEVTEEVPCLATPNIPGRPCICNLTRHNGGAPFYCARPLDTRLNCDDWDVSGTMTRVSPTDIARAEGKFVMKRKESLVPTDNIRIVTGADARSENQDKLDSDDVKPDNEQRTLDDVTDEASVPTHLFVPSPSEPCTRTSRKVSWTKQRPTGYWRDDKQTWVSLLCKEPVTNDTWMRTCLKDSSVWIIGDSNGVRLYYKVADSAGLKRLDYGPMPFFDVLAESSKKENIQVHFSPHEHPLYVTKEWKRLDVDFISVSDKIDAIPSKGRQFVILHYFLHLTPVHLSLAHSRLLAARDAMARLLVRNPQAVLGIRGPHTVSLSHTHNISIGGDSLAQYLVDIITEVFEDLQDRVIFLDGWETSLALESAPIHPRGPVASEISRKFFSFICDE</sequence>
<dbReference type="PANTHER" id="PTHR16165">
    <property type="entry name" value="NXPE FAMILY MEMBER"/>
    <property type="match status" value="1"/>
</dbReference>
<feature type="compositionally biased region" description="Basic and acidic residues" evidence="1">
    <location>
        <begin position="47"/>
        <end position="62"/>
    </location>
</feature>
<feature type="compositionally biased region" description="Polar residues" evidence="1">
    <location>
        <begin position="75"/>
        <end position="85"/>
    </location>
</feature>
<organism evidence="3 4">
    <name type="scientific">Elysia chlorotica</name>
    <name type="common">Eastern emerald elysia</name>
    <name type="synonym">Sea slug</name>
    <dbReference type="NCBI Taxonomy" id="188477"/>
    <lineage>
        <taxon>Eukaryota</taxon>
        <taxon>Metazoa</taxon>
        <taxon>Spiralia</taxon>
        <taxon>Lophotrochozoa</taxon>
        <taxon>Mollusca</taxon>
        <taxon>Gastropoda</taxon>
        <taxon>Heterobranchia</taxon>
        <taxon>Euthyneura</taxon>
        <taxon>Panpulmonata</taxon>
        <taxon>Sacoglossa</taxon>
        <taxon>Placobranchoidea</taxon>
        <taxon>Plakobranchidae</taxon>
        <taxon>Elysia</taxon>
    </lineage>
</organism>
<evidence type="ECO:0000256" key="1">
    <source>
        <dbReference type="SAM" id="MobiDB-lite"/>
    </source>
</evidence>
<evidence type="ECO:0000259" key="2">
    <source>
        <dbReference type="Pfam" id="PF24536"/>
    </source>
</evidence>
<dbReference type="Proteomes" id="UP000271974">
    <property type="component" value="Unassembled WGS sequence"/>
</dbReference>
<evidence type="ECO:0000313" key="3">
    <source>
        <dbReference type="EMBL" id="RUS76332.1"/>
    </source>
</evidence>
<feature type="region of interest" description="Disordered" evidence="1">
    <location>
        <begin position="27"/>
        <end position="143"/>
    </location>
</feature>
<gene>
    <name evidence="3" type="ORF">EGW08_015894</name>
</gene>
<dbReference type="AlphaFoldDB" id="A0A433T464"/>
<feature type="compositionally biased region" description="Basic and acidic residues" evidence="1">
    <location>
        <begin position="468"/>
        <end position="491"/>
    </location>
</feature>
<comment type="caution">
    <text evidence="3">The sequence shown here is derived from an EMBL/GenBank/DDBJ whole genome shotgun (WGS) entry which is preliminary data.</text>
</comment>
<dbReference type="InterPro" id="IPR057106">
    <property type="entry name" value="NXPE4_C"/>
</dbReference>
<feature type="domain" description="NXPE C-terminal" evidence="2">
    <location>
        <begin position="537"/>
        <end position="764"/>
    </location>
</feature>
<accession>A0A433T464</accession>
<reference evidence="3 4" key="1">
    <citation type="submission" date="2019-01" db="EMBL/GenBank/DDBJ databases">
        <title>A draft genome assembly of the solar-powered sea slug Elysia chlorotica.</title>
        <authorList>
            <person name="Cai H."/>
            <person name="Li Q."/>
            <person name="Fang X."/>
            <person name="Li J."/>
            <person name="Curtis N.E."/>
            <person name="Altenburger A."/>
            <person name="Shibata T."/>
            <person name="Feng M."/>
            <person name="Maeda T."/>
            <person name="Schwartz J.A."/>
            <person name="Shigenobu S."/>
            <person name="Lundholm N."/>
            <person name="Nishiyama T."/>
            <person name="Yang H."/>
            <person name="Hasebe M."/>
            <person name="Li S."/>
            <person name="Pierce S.K."/>
            <person name="Wang J."/>
        </authorList>
    </citation>
    <scope>NUCLEOTIDE SEQUENCE [LARGE SCALE GENOMIC DNA]</scope>
    <source>
        <strain evidence="3">EC2010</strain>
        <tissue evidence="3">Whole organism of an adult</tissue>
    </source>
</reference>